<evidence type="ECO:0000313" key="1">
    <source>
        <dbReference type="EMBL" id="QKF93951.1"/>
    </source>
</evidence>
<dbReference type="Proteomes" id="UP001162001">
    <property type="component" value="Segment"/>
</dbReference>
<organism evidence="1 2">
    <name type="scientific">Fadolivirus FV1/VV64</name>
    <dbReference type="NCBI Taxonomy" id="3070911"/>
    <lineage>
        <taxon>Viruses</taxon>
        <taxon>Varidnaviria</taxon>
        <taxon>Bamfordvirae</taxon>
        <taxon>Nucleocytoviricota</taxon>
        <taxon>Megaviricetes</taxon>
        <taxon>Imitervirales</taxon>
        <taxon>Mimiviridae</taxon>
        <taxon>Klosneuvirinae</taxon>
        <taxon>Fadolivirus</taxon>
        <taxon>Fadolivirus algeromassiliense</taxon>
    </lineage>
</organism>
<dbReference type="EMBL" id="MT418680">
    <property type="protein sequence ID" value="QKF93951.1"/>
    <property type="molecule type" value="Genomic_DNA"/>
</dbReference>
<accession>A0A7D3UU73</accession>
<proteinExistence type="predicted"/>
<evidence type="ECO:0000313" key="2">
    <source>
        <dbReference type="Proteomes" id="UP001162001"/>
    </source>
</evidence>
<sequence length="140" mass="16280">MEYCACIHGCNKIPPKLILIASSLDLIKLTLAQSANSNSFYDLIDTVAMEKWELNDDGTSIYEEDANDNDENSTNEDNEDIIVRKYQFHINNNEYKLLLANYYPRYKDFRCLCSCQITIIKFKKTDVLDISLLEDEIEVY</sequence>
<name>A0A7D3UU73_9VIRU</name>
<protein>
    <submittedName>
        <fullName evidence="1">Uncharacterized protein</fullName>
    </submittedName>
</protein>
<keyword evidence="2" id="KW-1185">Reference proteome</keyword>
<reference evidence="1 2" key="1">
    <citation type="submission" date="2020-04" db="EMBL/GenBank/DDBJ databases">
        <title>Advantages and limits of metagenomic assembly and binning of a giant virus.</title>
        <authorList>
            <person name="Schulz F."/>
            <person name="Andreani J."/>
            <person name="Francis R."/>
            <person name="Boudjemaa H."/>
            <person name="Bou Khalil J.Y."/>
            <person name="Lee J."/>
            <person name="La Scola B."/>
            <person name="Woyke T."/>
        </authorList>
    </citation>
    <scope>NUCLEOTIDE SEQUENCE [LARGE SCALE GENOMIC DNA]</scope>
    <source>
        <strain evidence="1 2">FV1/VV64</strain>
    </source>
</reference>
<gene>
    <name evidence="1" type="ORF">Fadolivirus_1_493</name>
</gene>